<evidence type="ECO:0000256" key="2">
    <source>
        <dbReference type="ARBA" id="ARBA00004496"/>
    </source>
</evidence>
<dbReference type="GO" id="GO:0008033">
    <property type="term" value="P:tRNA processing"/>
    <property type="evidence" value="ECO:0007669"/>
    <property type="project" value="UniProtKB-KW"/>
</dbReference>
<dbReference type="Pfam" id="PF09341">
    <property type="entry name" value="Pcc1"/>
    <property type="match status" value="1"/>
</dbReference>
<evidence type="ECO:0000256" key="3">
    <source>
        <dbReference type="ARBA" id="ARBA00007073"/>
    </source>
</evidence>
<name>A0A9R0EJ31_SPOFR</name>
<evidence type="ECO:0000256" key="4">
    <source>
        <dbReference type="ARBA" id="ARBA00022490"/>
    </source>
</evidence>
<dbReference type="AlphaFoldDB" id="A0A9R0EJ31"/>
<dbReference type="PANTHER" id="PTHR31283:SF5">
    <property type="entry name" value="EKC_KEOPS COMPLEX SUBUNIT LAGE3"/>
    <property type="match status" value="1"/>
</dbReference>
<evidence type="ECO:0000313" key="9">
    <source>
        <dbReference type="Proteomes" id="UP000829999"/>
    </source>
</evidence>
<evidence type="ECO:0000256" key="8">
    <source>
        <dbReference type="ARBA" id="ARBA00076355"/>
    </source>
</evidence>
<dbReference type="RefSeq" id="XP_035437132.2">
    <property type="nucleotide sequence ID" value="XM_035581239.2"/>
</dbReference>
<proteinExistence type="inferred from homology"/>
<keyword evidence="5" id="KW-0819">tRNA processing</keyword>
<evidence type="ECO:0000256" key="7">
    <source>
        <dbReference type="ARBA" id="ARBA00053047"/>
    </source>
</evidence>
<evidence type="ECO:0000313" key="10">
    <source>
        <dbReference type="RefSeq" id="XP_035437132.2"/>
    </source>
</evidence>
<sequence>MDISLTIPLPSAESASLARDVLSVDKELKRSGVQRKIEINAENLVITFHGNDLKKLRVAVNSMIQNIILIVKTIEQFK</sequence>
<dbReference type="CTD" id="43168"/>
<reference evidence="10" key="1">
    <citation type="submission" date="2025-08" db="UniProtKB">
        <authorList>
            <consortium name="RefSeq"/>
        </authorList>
    </citation>
    <scope>IDENTIFICATION</scope>
    <source>
        <tissue evidence="10">Whole larval tissue</tissue>
    </source>
</reference>
<dbReference type="FunFam" id="3.30.310.50:FF:000005">
    <property type="entry name" value="L antigen family member 3"/>
    <property type="match status" value="1"/>
</dbReference>
<dbReference type="GO" id="GO:0070525">
    <property type="term" value="P:tRNA threonylcarbamoyladenosine metabolic process"/>
    <property type="evidence" value="ECO:0007669"/>
    <property type="project" value="TreeGrafter"/>
</dbReference>
<dbReference type="GeneID" id="118267314"/>
<dbReference type="Gene3D" id="3.30.310.50">
    <property type="entry name" value="Alpha-D-phosphohexomutase, C-terminal domain"/>
    <property type="match status" value="1"/>
</dbReference>
<dbReference type="Proteomes" id="UP000829999">
    <property type="component" value="Chromosome 23"/>
</dbReference>
<comment type="similarity">
    <text evidence="3">Belongs to the CTAG/PCC1 family.</text>
</comment>
<evidence type="ECO:0000256" key="5">
    <source>
        <dbReference type="ARBA" id="ARBA00022694"/>
    </source>
</evidence>
<keyword evidence="9" id="KW-1185">Reference proteome</keyword>
<keyword evidence="6" id="KW-0539">Nucleus</keyword>
<accession>A0A9R0EJ31</accession>
<dbReference type="GO" id="GO:0005634">
    <property type="term" value="C:nucleus"/>
    <property type="evidence" value="ECO:0007669"/>
    <property type="project" value="UniProtKB-SubCell"/>
</dbReference>
<dbReference type="GO" id="GO:0005737">
    <property type="term" value="C:cytoplasm"/>
    <property type="evidence" value="ECO:0007669"/>
    <property type="project" value="UniProtKB-SubCell"/>
</dbReference>
<protein>
    <recommendedName>
        <fullName evidence="8">L antigen family member 3</fullName>
    </recommendedName>
</protein>
<organism evidence="9 10">
    <name type="scientific">Spodoptera frugiperda</name>
    <name type="common">Fall armyworm</name>
    <dbReference type="NCBI Taxonomy" id="7108"/>
    <lineage>
        <taxon>Eukaryota</taxon>
        <taxon>Metazoa</taxon>
        <taxon>Ecdysozoa</taxon>
        <taxon>Arthropoda</taxon>
        <taxon>Hexapoda</taxon>
        <taxon>Insecta</taxon>
        <taxon>Pterygota</taxon>
        <taxon>Neoptera</taxon>
        <taxon>Endopterygota</taxon>
        <taxon>Lepidoptera</taxon>
        <taxon>Glossata</taxon>
        <taxon>Ditrysia</taxon>
        <taxon>Noctuoidea</taxon>
        <taxon>Noctuidae</taxon>
        <taxon>Amphipyrinae</taxon>
        <taxon>Spodoptera</taxon>
    </lineage>
</organism>
<dbReference type="GO" id="GO:0000408">
    <property type="term" value="C:EKC/KEOPS complex"/>
    <property type="evidence" value="ECO:0007669"/>
    <property type="project" value="TreeGrafter"/>
</dbReference>
<dbReference type="InterPro" id="IPR015419">
    <property type="entry name" value="CTAG/Pcc1"/>
</dbReference>
<gene>
    <name evidence="10" type="primary">LOC118267314</name>
</gene>
<keyword evidence="4" id="KW-0963">Cytoplasm</keyword>
<comment type="function">
    <text evidence="7">Component of the EKC/KEOPS complex that is required for the formation of a threonylcarbamoyl group on adenosine at position 37 (t(6)A37) in tRNAs that read codons beginning with adenine. The complex is probably involved in the transfer of the threonylcarbamoyl moiety of threonylcarbamoyl-AMP (TC-AMP) to the N6 group of A37. LAGE3 functions as a dimerization module for the complex.</text>
</comment>
<comment type="subcellular location">
    <subcellularLocation>
        <location evidence="2">Cytoplasm</location>
    </subcellularLocation>
    <subcellularLocation>
        <location evidence="1">Nucleus</location>
    </subcellularLocation>
</comment>
<evidence type="ECO:0000256" key="6">
    <source>
        <dbReference type="ARBA" id="ARBA00023242"/>
    </source>
</evidence>
<evidence type="ECO:0000256" key="1">
    <source>
        <dbReference type="ARBA" id="ARBA00004123"/>
    </source>
</evidence>
<dbReference type="PANTHER" id="PTHR31283">
    <property type="entry name" value="EKC/KEOPS COMPLEX SUBUNIT PCC1 FAMILY MEMBER"/>
    <property type="match status" value="1"/>
</dbReference>